<comment type="caution">
    <text evidence="13">The sequence shown here is derived from an EMBL/GenBank/DDBJ whole genome shotgun (WGS) entry which is preliminary data.</text>
</comment>
<dbReference type="Gene3D" id="1.20.58.860">
    <property type="match status" value="1"/>
</dbReference>
<dbReference type="InterPro" id="IPR001578">
    <property type="entry name" value="Peptidase_C12_UCH"/>
</dbReference>
<keyword evidence="6 7" id="KW-0788">Thiol protease</keyword>
<evidence type="ECO:0000313" key="13">
    <source>
        <dbReference type="EMBL" id="KKY17374.1"/>
    </source>
</evidence>
<dbReference type="FunFam" id="3.40.532.10:FF:000009">
    <property type="entry name" value="Ubiquitin carboxyl-terminal hydrolase"/>
    <property type="match status" value="1"/>
</dbReference>
<feature type="site" description="Important for enzyme activity" evidence="9 10">
    <location>
        <position position="193"/>
    </location>
</feature>
<dbReference type="GO" id="GO:0005737">
    <property type="term" value="C:cytoplasm"/>
    <property type="evidence" value="ECO:0007669"/>
    <property type="project" value="TreeGrafter"/>
</dbReference>
<reference evidence="13 14" key="1">
    <citation type="submission" date="2015-05" db="EMBL/GenBank/DDBJ databases">
        <title>Distinctive expansion of gene families associated with plant cell wall degradation and secondary metabolism in the genomes of grapevine trunk pathogens.</title>
        <authorList>
            <person name="Lawrence D.P."/>
            <person name="Travadon R."/>
            <person name="Rolshausen P.E."/>
            <person name="Baumgartner K."/>
        </authorList>
    </citation>
    <scope>NUCLEOTIDE SEQUENCE [LARGE SCALE GENOMIC DNA]</scope>
    <source>
        <strain evidence="13">UCRPC4</strain>
    </source>
</reference>
<dbReference type="InterPro" id="IPR036959">
    <property type="entry name" value="Peptidase_C12_UCH_sf"/>
</dbReference>
<accession>A0A0G2E3S7</accession>
<dbReference type="AlphaFoldDB" id="A0A0G2E3S7"/>
<dbReference type="PROSITE" id="PS52049">
    <property type="entry name" value="ULD"/>
    <property type="match status" value="1"/>
</dbReference>
<keyword evidence="14" id="KW-1185">Reference proteome</keyword>
<dbReference type="CDD" id="cd09617">
    <property type="entry name" value="Peptidase_C12_UCH37_BAP1"/>
    <property type="match status" value="1"/>
</dbReference>
<dbReference type="OrthoDB" id="1924260at2759"/>
<evidence type="ECO:0000256" key="11">
    <source>
        <dbReference type="RuleBase" id="RU361215"/>
    </source>
</evidence>
<evidence type="ECO:0000256" key="8">
    <source>
        <dbReference type="PIRSR" id="PIRSR038120-1"/>
    </source>
</evidence>
<evidence type="ECO:0000256" key="10">
    <source>
        <dbReference type="PROSITE-ProRule" id="PRU01393"/>
    </source>
</evidence>
<dbReference type="Pfam" id="PF01088">
    <property type="entry name" value="Peptidase_C12"/>
    <property type="match status" value="1"/>
</dbReference>
<dbReference type="EC" id="3.4.19.12" evidence="7 11"/>
<dbReference type="EMBL" id="LCWF01000147">
    <property type="protein sequence ID" value="KKY17374.1"/>
    <property type="molecule type" value="Genomic_DNA"/>
</dbReference>
<evidence type="ECO:0000256" key="9">
    <source>
        <dbReference type="PIRSR" id="PIRSR038120-2"/>
    </source>
</evidence>
<dbReference type="PANTHER" id="PTHR10589">
    <property type="entry name" value="UBIQUITIN CARBOXYL-TERMINAL HYDROLASE"/>
    <property type="match status" value="1"/>
</dbReference>
<dbReference type="GO" id="GO:0071629">
    <property type="term" value="P:cytoplasm protein quality control by the ubiquitin-proteasome system"/>
    <property type="evidence" value="ECO:0007669"/>
    <property type="project" value="EnsemblFungi"/>
</dbReference>
<dbReference type="InterPro" id="IPR041507">
    <property type="entry name" value="UCH_C"/>
</dbReference>
<dbReference type="PIRSF" id="PIRSF038120">
    <property type="entry name" value="Ubiquitinyl_hydrolase_UCH37"/>
    <property type="match status" value="1"/>
</dbReference>
<dbReference type="GO" id="GO:0004843">
    <property type="term" value="F:cysteine-type deubiquitinase activity"/>
    <property type="evidence" value="ECO:0007669"/>
    <property type="project" value="UniProtKB-UniRule"/>
</dbReference>
<protein>
    <recommendedName>
        <fullName evidence="7 11">Ubiquitin carboxyl-terminal hydrolase</fullName>
        <ecNumber evidence="7 11">3.4.19.12</ecNumber>
    </recommendedName>
</protein>
<feature type="domain" description="UCH catalytic" evidence="12">
    <location>
        <begin position="7"/>
        <end position="240"/>
    </location>
</feature>
<evidence type="ECO:0000256" key="6">
    <source>
        <dbReference type="ARBA" id="ARBA00022807"/>
    </source>
</evidence>
<evidence type="ECO:0000313" key="14">
    <source>
        <dbReference type="Proteomes" id="UP000053317"/>
    </source>
</evidence>
<name>A0A0G2E3S7_PHACM</name>
<dbReference type="GO" id="GO:0019784">
    <property type="term" value="F:deNEDDylase activity"/>
    <property type="evidence" value="ECO:0007669"/>
    <property type="project" value="EnsemblFungi"/>
</dbReference>
<feature type="active site" description="Nucleophile" evidence="8 10">
    <location>
        <position position="95"/>
    </location>
</feature>
<dbReference type="InterPro" id="IPR017390">
    <property type="entry name" value="Ubiquitinyl_hydrolase_UCH37"/>
</dbReference>
<gene>
    <name evidence="13" type="ORF">UCRPC4_g05618</name>
</gene>
<dbReference type="Proteomes" id="UP000053317">
    <property type="component" value="Unassembled WGS sequence"/>
</dbReference>
<evidence type="ECO:0000256" key="4">
    <source>
        <dbReference type="ARBA" id="ARBA00022786"/>
    </source>
</evidence>
<comment type="catalytic activity">
    <reaction evidence="1 7 10 11">
        <text>Thiol-dependent hydrolysis of ester, thioester, amide, peptide and isopeptide bonds formed by the C-terminal Gly of ubiquitin (a 76-residue protein attached to proteins as an intracellular targeting signal).</text>
        <dbReference type="EC" id="3.4.19.12"/>
    </reaction>
</comment>
<dbReference type="SUPFAM" id="SSF54001">
    <property type="entry name" value="Cysteine proteinases"/>
    <property type="match status" value="1"/>
</dbReference>
<evidence type="ECO:0000259" key="12">
    <source>
        <dbReference type="PROSITE" id="PS52048"/>
    </source>
</evidence>
<keyword evidence="4 7" id="KW-0833">Ubl conjugation pathway</keyword>
<reference evidence="13 14" key="2">
    <citation type="submission" date="2015-05" db="EMBL/GenBank/DDBJ databases">
        <authorList>
            <person name="Morales-Cruz A."/>
            <person name="Amrine K.C."/>
            <person name="Cantu D."/>
        </authorList>
    </citation>
    <scope>NUCLEOTIDE SEQUENCE [LARGE SCALE GENOMIC DNA]</scope>
    <source>
        <strain evidence="13">UCRPC4</strain>
    </source>
</reference>
<sequence>MSAETGGWSTIESDAGVFTSLIETLGVKNVQFEELYELDDPAALQNLSPVYGLVFLFKWIGGSSKTDNPQDGSYDRTAIDEENLFFAHQTIQNACGTQALLSVLLNQDESSLPTDTAIDLGPQLSDFKAFTTGFPPDLRGEALSNSDLIRETHNSFAKSSPFVDETVREATVTEDVYHFIAYTHHNGTLYELDGLQPHPISHGPCNGFDDFPGKVIPVIRRRIDRYPVGQIMFNLLAVVRDLRKRAEEMGDFEGLENERRKRAHWEWENTLRRHNFVGFIGEMLKGVVDQKVKTGEYEKWVDEAKAKSKSRYEARSKKGQSMED</sequence>
<keyword evidence="3 7" id="KW-0645">Protease</keyword>
<keyword evidence="5 7" id="KW-0378">Hydrolase</keyword>
<evidence type="ECO:0000256" key="3">
    <source>
        <dbReference type="ARBA" id="ARBA00022670"/>
    </source>
</evidence>
<proteinExistence type="inferred from homology"/>
<dbReference type="PROSITE" id="PS52048">
    <property type="entry name" value="UCH_DOMAIN"/>
    <property type="match status" value="1"/>
</dbReference>
<organism evidence="13 14">
    <name type="scientific">Phaeomoniella chlamydospora</name>
    <name type="common">Phaeoacremonium chlamydosporum</name>
    <dbReference type="NCBI Taxonomy" id="158046"/>
    <lineage>
        <taxon>Eukaryota</taxon>
        <taxon>Fungi</taxon>
        <taxon>Dikarya</taxon>
        <taxon>Ascomycota</taxon>
        <taxon>Pezizomycotina</taxon>
        <taxon>Eurotiomycetes</taxon>
        <taxon>Chaetothyriomycetidae</taxon>
        <taxon>Phaeomoniellales</taxon>
        <taxon>Phaeomoniellaceae</taxon>
        <taxon>Phaeomoniella</taxon>
    </lineage>
</organism>
<evidence type="ECO:0000256" key="1">
    <source>
        <dbReference type="ARBA" id="ARBA00000707"/>
    </source>
</evidence>
<evidence type="ECO:0000256" key="7">
    <source>
        <dbReference type="PIRNR" id="PIRNR038120"/>
    </source>
</evidence>
<evidence type="ECO:0000256" key="2">
    <source>
        <dbReference type="ARBA" id="ARBA00009326"/>
    </source>
</evidence>
<comment type="similarity">
    <text evidence="2 7 10 11">Belongs to the peptidase C12 family.</text>
</comment>
<feature type="active site" description="Proton donor" evidence="8 10">
    <location>
        <position position="178"/>
    </location>
</feature>
<dbReference type="Gene3D" id="3.40.532.10">
    <property type="entry name" value="Peptidase C12, ubiquitin carboxyl-terminal hydrolase"/>
    <property type="match status" value="1"/>
</dbReference>
<dbReference type="GO" id="GO:0016579">
    <property type="term" value="P:protein deubiquitination"/>
    <property type="evidence" value="ECO:0007669"/>
    <property type="project" value="InterPro"/>
</dbReference>
<dbReference type="GO" id="GO:0000338">
    <property type="term" value="P:protein deneddylation"/>
    <property type="evidence" value="ECO:0007669"/>
    <property type="project" value="EnsemblFungi"/>
</dbReference>
<dbReference type="Pfam" id="PF18031">
    <property type="entry name" value="UCH_C"/>
    <property type="match status" value="1"/>
</dbReference>
<dbReference type="InterPro" id="IPR038765">
    <property type="entry name" value="Papain-like_cys_pep_sf"/>
</dbReference>
<feature type="site" description="Transition state stabilizer" evidence="10">
    <location>
        <position position="89"/>
    </location>
</feature>
<evidence type="ECO:0000256" key="5">
    <source>
        <dbReference type="ARBA" id="ARBA00022801"/>
    </source>
</evidence>
<dbReference type="PRINTS" id="PR00707">
    <property type="entry name" value="UBCTHYDRLASE"/>
</dbReference>
<dbReference type="PANTHER" id="PTHR10589:SF16">
    <property type="entry name" value="UBIQUITIN CARBOXYL-TERMINAL HYDROLASE ISOZYME L5"/>
    <property type="match status" value="1"/>
</dbReference>